<dbReference type="GO" id="GO:0036396">
    <property type="term" value="C:RNA N6-methyladenosine methyltransferase complex"/>
    <property type="evidence" value="ECO:0007669"/>
    <property type="project" value="TreeGrafter"/>
</dbReference>
<evidence type="ECO:0000313" key="2">
    <source>
        <dbReference type="EMBL" id="KAJ1984420.1"/>
    </source>
</evidence>
<dbReference type="PANTHER" id="PTHR12829:SF8">
    <property type="entry name" value="CHROMOSOME UNDETERMINED SCAFFOLD_82, WHOLE GENOME SHOTGUN SEQUENCE"/>
    <property type="match status" value="1"/>
</dbReference>
<dbReference type="PANTHER" id="PTHR12829">
    <property type="entry name" value="N6-ADENOSINE-METHYLTRANSFERASE"/>
    <property type="match status" value="1"/>
</dbReference>
<evidence type="ECO:0000256" key="1">
    <source>
        <dbReference type="SAM" id="MobiDB-lite"/>
    </source>
</evidence>
<feature type="compositionally biased region" description="Low complexity" evidence="1">
    <location>
        <begin position="507"/>
        <end position="529"/>
    </location>
</feature>
<feature type="region of interest" description="Disordered" evidence="1">
    <location>
        <begin position="479"/>
        <end position="556"/>
    </location>
</feature>
<evidence type="ECO:0000313" key="3">
    <source>
        <dbReference type="Proteomes" id="UP001151582"/>
    </source>
</evidence>
<evidence type="ECO:0008006" key="4">
    <source>
        <dbReference type="Google" id="ProtNLM"/>
    </source>
</evidence>
<dbReference type="EMBL" id="JANBQB010000020">
    <property type="protein sequence ID" value="KAJ1984420.1"/>
    <property type="molecule type" value="Genomic_DNA"/>
</dbReference>
<dbReference type="GO" id="GO:0008168">
    <property type="term" value="F:methyltransferase activity"/>
    <property type="evidence" value="ECO:0007669"/>
    <property type="project" value="TreeGrafter"/>
</dbReference>
<gene>
    <name evidence="2" type="ORF">H4R34_000683</name>
</gene>
<dbReference type="GO" id="GO:0005634">
    <property type="term" value="C:nucleus"/>
    <property type="evidence" value="ECO:0007669"/>
    <property type="project" value="TreeGrafter"/>
</dbReference>
<dbReference type="InterPro" id="IPR007757">
    <property type="entry name" value="MT-A70-like"/>
</dbReference>
<comment type="caution">
    <text evidence="2">The sequence shown here is derived from an EMBL/GenBank/DDBJ whole genome shotgun (WGS) entry which is preliminary data.</text>
</comment>
<accession>A0A9W8EEH3</accession>
<organism evidence="2 3">
    <name type="scientific">Dimargaris verticillata</name>
    <dbReference type="NCBI Taxonomy" id="2761393"/>
    <lineage>
        <taxon>Eukaryota</taxon>
        <taxon>Fungi</taxon>
        <taxon>Fungi incertae sedis</taxon>
        <taxon>Zoopagomycota</taxon>
        <taxon>Kickxellomycotina</taxon>
        <taxon>Dimargaritomycetes</taxon>
        <taxon>Dimargaritales</taxon>
        <taxon>Dimargaritaceae</taxon>
        <taxon>Dimargaris</taxon>
    </lineage>
</organism>
<sequence length="1032" mass="114986">EFILVNLDPKSETKYLVRVVEALFEMLYSDDLLENFQVIVGPAPNEQRGEESVVSTHQALEVIVQRGFCKEFHAFSLWFLLEVIGGGKIDQLRYYLLNMLASTVIPNIIHQVLKSKRITEALELARQISQLPSFKRAVAAYLENAPNYFEFIIDYAARVDLKGFKALLYEAKQLGNIDVQFMHNCHNHCGLSPMMPLLGVILGLQYPSDPWSAEVQLSPAKQECLDPQPLQANALSAATATTSAVANETHGQTFTVPPFFDVNNTAKPAPVVDPTKTRQYPAVTDYSCQLPVATVSPVRPPLASAKGTTGKSVKLKPTRRMGGLENVFTREQVQTWSSARVHAWNQRYINPDAFYYRFVDPTEGQANGGFHAKDHKAFMARLSEWQNNGYRIGSSWGLFSAKVPHKAGYMCSNYYRKLLETRRLTDDAYQLVNGKLVMVHKQRVSGASGPTPKLSEQWETPEVKAIEKQVDAWIQEFHPGTTGAARPSAALSAAKRPKLEHPKRGMASSASTPTPTPAQSEPTSTASPTILTADRALKRPRTNTPSDPQVVIPNHEYKERQRRLAELRAARTKPASIVSNPGVPAGRGAHSDSTPPLDPDFVPVARPRSTQIDLSRFWAGVKAPEAPIPEPIQVRIPFPIPLTWAKAIMPLGMGQGSAVAPDQYVWWEVPQMQGLTLAELARACKEHNAMHQLMDASDTILGGSNEPLADPPTIVPIDSATTVATDSAPLDFDGILVDPPWTTMYEQEYAPWHPEGTAATPLGVTVDQVRLVLANILPSLPRGMVFIWTHKALIPAVVDMMLTFGCRYVENLIWFKKAITNRPLNRPSPYFRYTKDTLLLFKRGDGFDIRHQRTADVVIDFAHPKQDWIWYDWVEPKPDAIYEMIETMLPNASYRETTGRGRLLELWSSRHVSRRSGWVYVCEPKTIYGVQAHGMEAGRRLLSLPGVASDHTAGHNPRAGARLALQWAKIRCGHQLGRVIRAGSSKPLVLDAKMESWLVPRRLQWITDLAIDPDSTDGTQLTEEVLTQAWPH</sequence>
<proteinExistence type="predicted"/>
<keyword evidence="3" id="KW-1185">Reference proteome</keyword>
<dbReference type="AlphaFoldDB" id="A0A9W8EEH3"/>
<dbReference type="Proteomes" id="UP001151582">
    <property type="component" value="Unassembled WGS sequence"/>
</dbReference>
<name>A0A9W8EEH3_9FUNG</name>
<feature type="non-terminal residue" evidence="2">
    <location>
        <position position="1032"/>
    </location>
</feature>
<protein>
    <recommendedName>
        <fullName evidence="4">Myb-like domain-containing protein</fullName>
    </recommendedName>
</protein>
<dbReference type="Pfam" id="PF05063">
    <property type="entry name" value="MT-A70"/>
    <property type="match status" value="1"/>
</dbReference>
<dbReference type="OrthoDB" id="6781668at2759"/>
<feature type="region of interest" description="Disordered" evidence="1">
    <location>
        <begin position="568"/>
        <end position="602"/>
    </location>
</feature>
<reference evidence="2" key="1">
    <citation type="submission" date="2022-07" db="EMBL/GenBank/DDBJ databases">
        <title>Phylogenomic reconstructions and comparative analyses of Kickxellomycotina fungi.</title>
        <authorList>
            <person name="Reynolds N.K."/>
            <person name="Stajich J.E."/>
            <person name="Barry K."/>
            <person name="Grigoriev I.V."/>
            <person name="Crous P."/>
            <person name="Smith M.E."/>
        </authorList>
    </citation>
    <scope>NUCLEOTIDE SEQUENCE</scope>
    <source>
        <strain evidence="2">RSA 567</strain>
    </source>
</reference>
<feature type="compositionally biased region" description="Low complexity" evidence="1">
    <location>
        <begin position="484"/>
        <end position="494"/>
    </location>
</feature>